<evidence type="ECO:0000313" key="3">
    <source>
        <dbReference type="Proteomes" id="UP000037939"/>
    </source>
</evidence>
<proteinExistence type="predicted"/>
<dbReference type="RefSeq" id="WP_053936959.1">
    <property type="nucleotide sequence ID" value="NZ_LAQT01000003.1"/>
</dbReference>
<dbReference type="OrthoDB" id="9796962at2"/>
<protein>
    <recommendedName>
        <fullName evidence="4">Copper chaperone PCu(A)C</fullName>
    </recommendedName>
</protein>
<accession>A0A0N0XM35</accession>
<dbReference type="InterPro" id="IPR036182">
    <property type="entry name" value="PCuAC_sf"/>
</dbReference>
<evidence type="ECO:0000256" key="1">
    <source>
        <dbReference type="SAM" id="SignalP"/>
    </source>
</evidence>
<sequence>MTRLALAAALLLTSTWALAHEYTFKNLFIFHPYTRATPPGAQTAGVYFSVKNNGDTPDALLGADTSAAATASVHSMSMQGNMMKMRKLPQLDIPAHGEVKLAPAAYHLMLEGLKQPLKPKDSFMMTLHFKQAGDVQVKVVVQDMAGDDMGDMKM</sequence>
<dbReference type="SUPFAM" id="SSF110087">
    <property type="entry name" value="DR1885-like metal-binding protein"/>
    <property type="match status" value="1"/>
</dbReference>
<evidence type="ECO:0008006" key="4">
    <source>
        <dbReference type="Google" id="ProtNLM"/>
    </source>
</evidence>
<dbReference type="EMBL" id="LAQT01000003">
    <property type="protein sequence ID" value="KPC54271.1"/>
    <property type="molecule type" value="Genomic_DNA"/>
</dbReference>
<gene>
    <name evidence="2" type="ORF">WG78_06465</name>
</gene>
<dbReference type="InterPro" id="IPR007410">
    <property type="entry name" value="LpqE-like"/>
</dbReference>
<reference evidence="2 3" key="1">
    <citation type="submission" date="2015-07" db="EMBL/GenBank/DDBJ databases">
        <title>Draft genome sequence of the Amantichitinum ursilacus IGB-41, a new chitin-degrading bacterium.</title>
        <authorList>
            <person name="Kirstahler P."/>
            <person name="Guenther M."/>
            <person name="Grumaz C."/>
            <person name="Rupp S."/>
            <person name="Zibek S."/>
            <person name="Sohn K."/>
        </authorList>
    </citation>
    <scope>NUCLEOTIDE SEQUENCE [LARGE SCALE GENOMIC DNA]</scope>
    <source>
        <strain evidence="2 3">IGB-41</strain>
    </source>
</reference>
<feature type="signal peptide" evidence="1">
    <location>
        <begin position="1"/>
        <end position="19"/>
    </location>
</feature>
<feature type="chain" id="PRO_5005863327" description="Copper chaperone PCu(A)C" evidence="1">
    <location>
        <begin position="20"/>
        <end position="154"/>
    </location>
</feature>
<organism evidence="2 3">
    <name type="scientific">Amantichitinum ursilacus</name>
    <dbReference type="NCBI Taxonomy" id="857265"/>
    <lineage>
        <taxon>Bacteria</taxon>
        <taxon>Pseudomonadati</taxon>
        <taxon>Pseudomonadota</taxon>
        <taxon>Betaproteobacteria</taxon>
        <taxon>Neisseriales</taxon>
        <taxon>Chitinibacteraceae</taxon>
        <taxon>Amantichitinum</taxon>
    </lineage>
</organism>
<comment type="caution">
    <text evidence="2">The sequence shown here is derived from an EMBL/GenBank/DDBJ whole genome shotgun (WGS) entry which is preliminary data.</text>
</comment>
<dbReference type="AlphaFoldDB" id="A0A0N0XM35"/>
<dbReference type="PANTHER" id="PTHR36302:SF1">
    <property type="entry name" value="COPPER CHAPERONE PCU(A)C"/>
    <property type="match status" value="1"/>
</dbReference>
<dbReference type="Proteomes" id="UP000037939">
    <property type="component" value="Unassembled WGS sequence"/>
</dbReference>
<name>A0A0N0XM35_9NEIS</name>
<dbReference type="STRING" id="857265.WG78_06465"/>
<evidence type="ECO:0000313" key="2">
    <source>
        <dbReference type="EMBL" id="KPC54271.1"/>
    </source>
</evidence>
<dbReference type="Pfam" id="PF04314">
    <property type="entry name" value="PCuAC"/>
    <property type="match status" value="1"/>
</dbReference>
<keyword evidence="1" id="KW-0732">Signal</keyword>
<dbReference type="PANTHER" id="PTHR36302">
    <property type="entry name" value="BLR7088 PROTEIN"/>
    <property type="match status" value="1"/>
</dbReference>
<dbReference type="InterPro" id="IPR058248">
    <property type="entry name" value="Lxx211020-like"/>
</dbReference>
<keyword evidence="3" id="KW-1185">Reference proteome</keyword>
<dbReference type="Gene3D" id="2.60.40.1890">
    <property type="entry name" value="PCu(A)C copper chaperone"/>
    <property type="match status" value="1"/>
</dbReference>